<proteinExistence type="predicted"/>
<name>A0A6J5LVF0_9CAUD</name>
<accession>A0A6J5LVF0</accession>
<organism evidence="1">
    <name type="scientific">uncultured Caudovirales phage</name>
    <dbReference type="NCBI Taxonomy" id="2100421"/>
    <lineage>
        <taxon>Viruses</taxon>
        <taxon>Duplodnaviria</taxon>
        <taxon>Heunggongvirae</taxon>
        <taxon>Uroviricota</taxon>
        <taxon>Caudoviricetes</taxon>
        <taxon>Peduoviridae</taxon>
        <taxon>Maltschvirus</taxon>
        <taxon>Maltschvirus maltsch</taxon>
    </lineage>
</organism>
<dbReference type="EMBL" id="LR796327">
    <property type="protein sequence ID" value="CAB4136920.1"/>
    <property type="molecule type" value="Genomic_DNA"/>
</dbReference>
<protein>
    <submittedName>
        <fullName evidence="1">Uncharacterized protein</fullName>
    </submittedName>
</protein>
<gene>
    <name evidence="1" type="ORF">UFOVP315_2</name>
</gene>
<reference evidence="1" key="1">
    <citation type="submission" date="2020-04" db="EMBL/GenBank/DDBJ databases">
        <authorList>
            <person name="Chiriac C."/>
            <person name="Salcher M."/>
            <person name="Ghai R."/>
            <person name="Kavagutti S V."/>
        </authorList>
    </citation>
    <scope>NUCLEOTIDE SEQUENCE</scope>
</reference>
<evidence type="ECO:0000313" key="1">
    <source>
        <dbReference type="EMBL" id="CAB4136920.1"/>
    </source>
</evidence>
<sequence length="174" mass="18135">MNTINPTTQRWLAVFWLAGLLAMLAGMVFADPVDSKRVELAEKVRLVLPYNVSSTINGARTTAVQTPISGWLTGLYYTYEGPNAITSGSAVIFPIISGVSVTTLSLTVPSGTVAFAPVSRTTTVARVSTTADISAGTVITISGTGSPVISGANGGLGNIVLEITPNYTPARFRQ</sequence>